<dbReference type="EMBL" id="CP117522">
    <property type="protein sequence ID" value="WNE96368.1"/>
    <property type="molecule type" value="Genomic_DNA"/>
</dbReference>
<dbReference type="SUPFAM" id="SSF53254">
    <property type="entry name" value="Phosphoglycerate mutase-like"/>
    <property type="match status" value="1"/>
</dbReference>
<evidence type="ECO:0000313" key="2">
    <source>
        <dbReference type="Proteomes" id="UP001305606"/>
    </source>
</evidence>
<proteinExistence type="predicted"/>
<protein>
    <submittedName>
        <fullName evidence="1">Histidine phosphatase family protein</fullName>
    </submittedName>
</protein>
<accession>A0ABY9UV57</accession>
<organism evidence="1 2">
    <name type="scientific">Streptomyces luomodiensis</name>
    <dbReference type="NCBI Taxonomy" id="3026192"/>
    <lineage>
        <taxon>Bacteria</taxon>
        <taxon>Bacillati</taxon>
        <taxon>Actinomycetota</taxon>
        <taxon>Actinomycetes</taxon>
        <taxon>Kitasatosporales</taxon>
        <taxon>Streptomycetaceae</taxon>
        <taxon>Streptomyces</taxon>
    </lineage>
</organism>
<dbReference type="RefSeq" id="WP_311035556.1">
    <property type="nucleotide sequence ID" value="NZ_CP117522.1"/>
</dbReference>
<name>A0ABY9UV57_9ACTN</name>
<sequence>MAELLLIRHGETEWSRSGKHTSWTDMPLTAHGEEQARALRPLLAARKIGLTLVSPMERAVRTARLAGLEDLTTEPELHEWDYGGYEGVTTPEIHRTRPGWNLWTDGVPPGEAGHPGESPERIGARVDRVLARIAPELDAADGADVVLVAHAHVLRVLTARRLGLPPSAGALFRLDTATVSRLGTEHGRPAVVAWNVGSEAISGPGSAGRGGTPAR</sequence>
<dbReference type="PANTHER" id="PTHR48100">
    <property type="entry name" value="BROAD-SPECIFICITY PHOSPHATASE YOR283W-RELATED"/>
    <property type="match status" value="1"/>
</dbReference>
<dbReference type="Gene3D" id="3.40.50.1240">
    <property type="entry name" value="Phosphoglycerate mutase-like"/>
    <property type="match status" value="1"/>
</dbReference>
<dbReference type="InterPro" id="IPR029033">
    <property type="entry name" value="His_PPase_superfam"/>
</dbReference>
<dbReference type="Pfam" id="PF00300">
    <property type="entry name" value="His_Phos_1"/>
    <property type="match status" value="1"/>
</dbReference>
<reference evidence="1 2" key="1">
    <citation type="submission" date="2023-02" db="EMBL/GenBank/DDBJ databases">
        <title>Streptomyces sp. SCA4-21 with antifungal activity against Fusarium oxysporum f. sp. cubense, Streptomyces sp. SCA2-17 with antifungal activity against Fusarium oxysporum f. sp. cubense.</title>
        <authorList>
            <person name="Qi D."/>
        </authorList>
    </citation>
    <scope>NUCLEOTIDE SEQUENCE [LARGE SCALE GENOMIC DNA]</scope>
    <source>
        <strain evidence="1 2">SCA4-21</strain>
    </source>
</reference>
<gene>
    <name evidence="1" type="ORF">PS467_13975</name>
</gene>
<evidence type="ECO:0000313" key="1">
    <source>
        <dbReference type="EMBL" id="WNE96368.1"/>
    </source>
</evidence>
<dbReference type="InterPro" id="IPR013078">
    <property type="entry name" value="His_Pase_superF_clade-1"/>
</dbReference>
<dbReference type="PANTHER" id="PTHR48100:SF15">
    <property type="entry name" value="SEDOHEPTULOSE 1,7-BISPHOSPHATASE"/>
    <property type="match status" value="1"/>
</dbReference>
<dbReference type="CDD" id="cd07067">
    <property type="entry name" value="HP_PGM_like"/>
    <property type="match status" value="1"/>
</dbReference>
<keyword evidence="2" id="KW-1185">Reference proteome</keyword>
<dbReference type="Proteomes" id="UP001305606">
    <property type="component" value="Chromosome"/>
</dbReference>
<dbReference type="InterPro" id="IPR050275">
    <property type="entry name" value="PGM_Phosphatase"/>
</dbReference>
<dbReference type="SMART" id="SM00855">
    <property type="entry name" value="PGAM"/>
    <property type="match status" value="1"/>
</dbReference>